<comment type="caution">
    <text evidence="1">The sequence shown here is derived from an EMBL/GenBank/DDBJ whole genome shotgun (WGS) entry which is preliminary data.</text>
</comment>
<keyword evidence="2" id="KW-1185">Reference proteome</keyword>
<dbReference type="RefSeq" id="WP_194538006.1">
    <property type="nucleotide sequence ID" value="NZ_JACEFB010000006.1"/>
</dbReference>
<dbReference type="EMBL" id="JACEFB010000006">
    <property type="protein sequence ID" value="MBA2226575.1"/>
    <property type="molecule type" value="Genomic_DNA"/>
</dbReference>
<reference evidence="1 2" key="1">
    <citation type="submission" date="2020-07" db="EMBL/GenBank/DDBJ databases">
        <title>Thermogemmata thermophila gen. nov., sp. nov., a novel moderate thermophilic planctomycete from a Kamchatka hot spring.</title>
        <authorList>
            <person name="Elcheninov A.G."/>
            <person name="Podosokorskaya O.A."/>
            <person name="Kovaleva O.L."/>
            <person name="Novikov A."/>
            <person name="Bonch-Osmolovskaya E.A."/>
            <person name="Toshchakov S.V."/>
            <person name="Kublanov I.V."/>
        </authorList>
    </citation>
    <scope>NUCLEOTIDE SEQUENCE [LARGE SCALE GENOMIC DNA]</scope>
    <source>
        <strain evidence="1 2">2918</strain>
    </source>
</reference>
<name>A0A7V8VEI2_9BACT</name>
<dbReference type="AlphaFoldDB" id="A0A7V8VEI2"/>
<proteinExistence type="predicted"/>
<dbReference type="Proteomes" id="UP000542342">
    <property type="component" value="Unassembled WGS sequence"/>
</dbReference>
<gene>
    <name evidence="1" type="ORF">H0921_10425</name>
</gene>
<evidence type="ECO:0000313" key="2">
    <source>
        <dbReference type="Proteomes" id="UP000542342"/>
    </source>
</evidence>
<evidence type="ECO:0000313" key="1">
    <source>
        <dbReference type="EMBL" id="MBA2226575.1"/>
    </source>
</evidence>
<protein>
    <submittedName>
        <fullName evidence="1">Uncharacterized protein</fullName>
    </submittedName>
</protein>
<organism evidence="1 2">
    <name type="scientific">Thermogemmata fonticola</name>
    <dbReference type="NCBI Taxonomy" id="2755323"/>
    <lineage>
        <taxon>Bacteria</taxon>
        <taxon>Pseudomonadati</taxon>
        <taxon>Planctomycetota</taxon>
        <taxon>Planctomycetia</taxon>
        <taxon>Gemmatales</taxon>
        <taxon>Gemmataceae</taxon>
        <taxon>Thermogemmata</taxon>
    </lineage>
</organism>
<accession>A0A7V8VEI2</accession>
<sequence>MFQYYKQTLSDFTNWNYIDITLEAYDKLENLLEEVKNTYIEYPTIARGKIIKCRLIIMTLAYTLNNTATNNIMSNRLKLIYSIINNKLEMCDIKQIDIIIRSIQILRESITKLKANSINNNIDIDVQAFQSTEFEA</sequence>